<proteinExistence type="predicted"/>
<accession>A0A813PGH5</accession>
<protein>
    <submittedName>
        <fullName evidence="1">Uncharacterized protein</fullName>
    </submittedName>
</protein>
<sequence>MSDNYKLNRITIVCDPNPVVHIDDVIYCDNVNDLRSHILRNSNKQISVYLIANFSSDRELLNELQKTPQVAVIHTYGVSDSNLRHEYSKIDEQYPMDHKNFQVRLNQTINLVATAESLRANDQSLANQYYRLASQNLQKLSPNLFQNGEQNPISRNEQ</sequence>
<comment type="caution">
    <text evidence="1">The sequence shown here is derived from an EMBL/GenBank/DDBJ whole genome shotgun (WGS) entry which is preliminary data.</text>
</comment>
<dbReference type="Proteomes" id="UP000663829">
    <property type="component" value="Unassembled WGS sequence"/>
</dbReference>
<dbReference type="EMBL" id="CAJOBC010000090">
    <property type="protein sequence ID" value="CAF3534995.1"/>
    <property type="molecule type" value="Genomic_DNA"/>
</dbReference>
<dbReference type="AlphaFoldDB" id="A0A813PGH5"/>
<reference evidence="1" key="1">
    <citation type="submission" date="2021-02" db="EMBL/GenBank/DDBJ databases">
        <authorList>
            <person name="Nowell W R."/>
        </authorList>
    </citation>
    <scope>NUCLEOTIDE SEQUENCE</scope>
</reference>
<organism evidence="1 3">
    <name type="scientific">Didymodactylos carnosus</name>
    <dbReference type="NCBI Taxonomy" id="1234261"/>
    <lineage>
        <taxon>Eukaryota</taxon>
        <taxon>Metazoa</taxon>
        <taxon>Spiralia</taxon>
        <taxon>Gnathifera</taxon>
        <taxon>Rotifera</taxon>
        <taxon>Eurotatoria</taxon>
        <taxon>Bdelloidea</taxon>
        <taxon>Philodinida</taxon>
        <taxon>Philodinidae</taxon>
        <taxon>Didymodactylos</taxon>
    </lineage>
</organism>
<dbReference type="EMBL" id="CAJNOQ010000090">
    <property type="protein sequence ID" value="CAF0754779.1"/>
    <property type="molecule type" value="Genomic_DNA"/>
</dbReference>
<evidence type="ECO:0000313" key="2">
    <source>
        <dbReference type="EMBL" id="CAF3534995.1"/>
    </source>
</evidence>
<name>A0A813PGH5_9BILA</name>
<evidence type="ECO:0000313" key="3">
    <source>
        <dbReference type="Proteomes" id="UP000663829"/>
    </source>
</evidence>
<dbReference type="Proteomes" id="UP000681722">
    <property type="component" value="Unassembled WGS sequence"/>
</dbReference>
<evidence type="ECO:0000313" key="1">
    <source>
        <dbReference type="EMBL" id="CAF0754779.1"/>
    </source>
</evidence>
<gene>
    <name evidence="1" type="ORF">GPM918_LOCUS1050</name>
    <name evidence="2" type="ORF">SRO942_LOCUS1050</name>
</gene>
<keyword evidence="3" id="KW-1185">Reference proteome</keyword>